<keyword evidence="7 11" id="KW-0418">Kinase</keyword>
<dbReference type="Gene3D" id="1.10.287.130">
    <property type="match status" value="1"/>
</dbReference>
<feature type="transmembrane region" description="Helical" evidence="9">
    <location>
        <begin position="161"/>
        <end position="181"/>
    </location>
</feature>
<dbReference type="EMBL" id="CP059693">
    <property type="protein sequence ID" value="WDE09752.1"/>
    <property type="molecule type" value="Genomic_DNA"/>
</dbReference>
<gene>
    <name evidence="11" type="ORF">H3N35_15655</name>
</gene>
<evidence type="ECO:0000313" key="12">
    <source>
        <dbReference type="Proteomes" id="UP001215231"/>
    </source>
</evidence>
<dbReference type="InterPro" id="IPR003661">
    <property type="entry name" value="HisK_dim/P_dom"/>
</dbReference>
<dbReference type="Pfam" id="PF02518">
    <property type="entry name" value="HATPase_c"/>
    <property type="match status" value="1"/>
</dbReference>
<dbReference type="InterPro" id="IPR050980">
    <property type="entry name" value="2C_sensor_his_kinase"/>
</dbReference>
<dbReference type="PROSITE" id="PS50109">
    <property type="entry name" value="HIS_KIN"/>
    <property type="match status" value="1"/>
</dbReference>
<keyword evidence="9" id="KW-0472">Membrane</keyword>
<feature type="domain" description="Histidine kinase" evidence="10">
    <location>
        <begin position="242"/>
        <end position="434"/>
    </location>
</feature>
<keyword evidence="4" id="KW-1003">Cell membrane</keyword>
<dbReference type="CDD" id="cd00082">
    <property type="entry name" value="HisKA"/>
    <property type="match status" value="1"/>
</dbReference>
<dbReference type="Gene3D" id="3.30.565.10">
    <property type="entry name" value="Histidine kinase-like ATPase, C-terminal domain"/>
    <property type="match status" value="1"/>
</dbReference>
<dbReference type="InterPro" id="IPR003594">
    <property type="entry name" value="HATPase_dom"/>
</dbReference>
<evidence type="ECO:0000256" key="7">
    <source>
        <dbReference type="ARBA" id="ARBA00022777"/>
    </source>
</evidence>
<protein>
    <recommendedName>
        <fullName evidence="3">histidine kinase</fullName>
        <ecNumber evidence="3">2.7.13.3</ecNumber>
    </recommendedName>
</protein>
<proteinExistence type="predicted"/>
<dbReference type="Pfam" id="PF00512">
    <property type="entry name" value="HisKA"/>
    <property type="match status" value="1"/>
</dbReference>
<evidence type="ECO:0000256" key="9">
    <source>
        <dbReference type="SAM" id="Phobius"/>
    </source>
</evidence>
<comment type="catalytic activity">
    <reaction evidence="1">
        <text>ATP + protein L-histidine = ADP + protein N-phospho-L-histidine.</text>
        <dbReference type="EC" id="2.7.13.3"/>
    </reaction>
</comment>
<dbReference type="Proteomes" id="UP001215231">
    <property type="component" value="Chromosome"/>
</dbReference>
<keyword evidence="5" id="KW-0597">Phosphoprotein</keyword>
<dbReference type="SUPFAM" id="SSF47384">
    <property type="entry name" value="Homodimeric domain of signal transducing histidine kinase"/>
    <property type="match status" value="1"/>
</dbReference>
<evidence type="ECO:0000259" key="10">
    <source>
        <dbReference type="PROSITE" id="PS50109"/>
    </source>
</evidence>
<evidence type="ECO:0000256" key="4">
    <source>
        <dbReference type="ARBA" id="ARBA00022475"/>
    </source>
</evidence>
<accession>A0ABY7V7X2</accession>
<keyword evidence="8" id="KW-0902">Two-component regulatory system</keyword>
<feature type="transmembrane region" description="Helical" evidence="9">
    <location>
        <begin position="20"/>
        <end position="40"/>
    </location>
</feature>
<dbReference type="SMART" id="SM00388">
    <property type="entry name" value="HisKA"/>
    <property type="match status" value="1"/>
</dbReference>
<reference evidence="11 12" key="1">
    <citation type="journal article" date="2022" name="Mar. Drugs">
        <title>Bioassay-Guided Fractionation Leads to the Detection of Cholic Acid Generated by the Rare Thalassomonas sp.</title>
        <authorList>
            <person name="Pheiffer F."/>
            <person name="Schneider Y.K."/>
            <person name="Hansen E.H."/>
            <person name="Andersen J.H."/>
            <person name="Isaksson J."/>
            <person name="Busche T."/>
            <person name="R C."/>
            <person name="Kalinowski J."/>
            <person name="Zyl L.V."/>
            <person name="Trindade M."/>
        </authorList>
    </citation>
    <scope>NUCLEOTIDE SEQUENCE [LARGE SCALE GENOMIC DNA]</scope>
    <source>
        <strain evidence="11 12">A5K-61T</strain>
    </source>
</reference>
<comment type="subcellular location">
    <subcellularLocation>
        <location evidence="2">Cell membrane</location>
        <topology evidence="2">Multi-pass membrane protein</topology>
    </subcellularLocation>
</comment>
<dbReference type="EC" id="2.7.13.3" evidence="3"/>
<evidence type="ECO:0000256" key="2">
    <source>
        <dbReference type="ARBA" id="ARBA00004651"/>
    </source>
</evidence>
<evidence type="ECO:0000313" key="11">
    <source>
        <dbReference type="EMBL" id="WDE09752.1"/>
    </source>
</evidence>
<evidence type="ECO:0000256" key="5">
    <source>
        <dbReference type="ARBA" id="ARBA00022553"/>
    </source>
</evidence>
<sequence length="437" mass="49839">MKVKQALKKGSLRRYVFRVAMIHALIVVLCYSLLLHWFFIRGLDESNYMYMTMEAQSFSRAYDAGLQPQVPRSIHFNGYLGWQQLPPWLQQQFSSLQQVTELQMQDLKLTNDSSTREQEEVVVFMVAEPLKDGNIFYLVRRITLEDHSGQIRTRMIETVLLTWPLALASLLTVLASVYFTLSRLTRPMSALGDWSATLTLDDVSKSPPDFSFNELNTIARQQQNAFCRLASILEKEQDFLRFSSHELRTPIAVIKSNTELLTRVLAGQKGSTSLERIQRAVLNMQHMTETLLWLSREQQEKVQGQALDLGEMLSTLSEDNQYLLQGKKVEVSFNCDHHIVELAATPCRLILNNVIRNAFQYTAEGDIDITLSQGQVVITNVNRSQEDIDHHGADYGYGLGLMLVERIVAKMHWQYQNSEIPGGRKVSVGFSCSNNPV</sequence>
<keyword evidence="12" id="KW-1185">Reference proteome</keyword>
<evidence type="ECO:0000256" key="6">
    <source>
        <dbReference type="ARBA" id="ARBA00022679"/>
    </source>
</evidence>
<dbReference type="PANTHER" id="PTHR44936:SF9">
    <property type="entry name" value="SENSOR PROTEIN CREC"/>
    <property type="match status" value="1"/>
</dbReference>
<evidence type="ECO:0000256" key="8">
    <source>
        <dbReference type="ARBA" id="ARBA00023012"/>
    </source>
</evidence>
<keyword evidence="6" id="KW-0808">Transferase</keyword>
<dbReference type="GO" id="GO:0016301">
    <property type="term" value="F:kinase activity"/>
    <property type="evidence" value="ECO:0007669"/>
    <property type="project" value="UniProtKB-KW"/>
</dbReference>
<organism evidence="11 12">
    <name type="scientific">Thalassomonas haliotis</name>
    <dbReference type="NCBI Taxonomy" id="485448"/>
    <lineage>
        <taxon>Bacteria</taxon>
        <taxon>Pseudomonadati</taxon>
        <taxon>Pseudomonadota</taxon>
        <taxon>Gammaproteobacteria</taxon>
        <taxon>Alteromonadales</taxon>
        <taxon>Colwelliaceae</taxon>
        <taxon>Thalassomonas</taxon>
    </lineage>
</organism>
<evidence type="ECO:0000256" key="3">
    <source>
        <dbReference type="ARBA" id="ARBA00012438"/>
    </source>
</evidence>
<dbReference type="PANTHER" id="PTHR44936">
    <property type="entry name" value="SENSOR PROTEIN CREC"/>
    <property type="match status" value="1"/>
</dbReference>
<dbReference type="RefSeq" id="WP_274049723.1">
    <property type="nucleotide sequence ID" value="NZ_CP059693.1"/>
</dbReference>
<dbReference type="InterPro" id="IPR036097">
    <property type="entry name" value="HisK_dim/P_sf"/>
</dbReference>
<keyword evidence="9" id="KW-0812">Transmembrane</keyword>
<dbReference type="InterPro" id="IPR005467">
    <property type="entry name" value="His_kinase_dom"/>
</dbReference>
<name>A0ABY7V7X2_9GAMM</name>
<evidence type="ECO:0000256" key="1">
    <source>
        <dbReference type="ARBA" id="ARBA00000085"/>
    </source>
</evidence>
<dbReference type="SUPFAM" id="SSF55874">
    <property type="entry name" value="ATPase domain of HSP90 chaperone/DNA topoisomerase II/histidine kinase"/>
    <property type="match status" value="1"/>
</dbReference>
<dbReference type="InterPro" id="IPR036890">
    <property type="entry name" value="HATPase_C_sf"/>
</dbReference>
<keyword evidence="9" id="KW-1133">Transmembrane helix</keyword>